<comment type="caution">
    <text evidence="2">The sequence shown here is derived from an EMBL/GenBank/DDBJ whole genome shotgun (WGS) entry which is preliminary data.</text>
</comment>
<reference evidence="2 3" key="1">
    <citation type="submission" date="2020-08" db="EMBL/GenBank/DDBJ databases">
        <title>Genome public.</title>
        <authorList>
            <person name="Liu C."/>
            <person name="Sun Q."/>
        </authorList>
    </citation>
    <scope>NUCLEOTIDE SEQUENCE [LARGE SCALE GENOMIC DNA]</scope>
    <source>
        <strain evidence="2 3">BX2</strain>
    </source>
</reference>
<keyword evidence="1" id="KW-1133">Transmembrane helix</keyword>
<protein>
    <submittedName>
        <fullName evidence="2">Uncharacterized protein</fullName>
    </submittedName>
</protein>
<keyword evidence="3" id="KW-1185">Reference proteome</keyword>
<accession>A0ABR7E5D2</accession>
<evidence type="ECO:0000313" key="3">
    <source>
        <dbReference type="Proteomes" id="UP000644010"/>
    </source>
</evidence>
<dbReference type="Proteomes" id="UP000644010">
    <property type="component" value="Unassembled WGS sequence"/>
</dbReference>
<name>A0ABR7E5D2_9BACT</name>
<sequence length="134" mass="15970">MKRLADPDKIVMECAVFLRESGVVNKKSWKVFAEQFFRYYRKTILSYYGYEEAEFQVPRRHVTKPFFFLSVMSALFKIGIFGCSLRGLVDTLYLSFDLEKSRSTDRRLFYDILPQYEFLLSYFNDLKSTGKIEE</sequence>
<keyword evidence="1" id="KW-0472">Membrane</keyword>
<dbReference type="RefSeq" id="WP_186960743.1">
    <property type="nucleotide sequence ID" value="NZ_JACOOI010000024.1"/>
</dbReference>
<organism evidence="2 3">
    <name type="scientific">Parabacteroides segnis</name>
    <dbReference type="NCBI Taxonomy" id="2763058"/>
    <lineage>
        <taxon>Bacteria</taxon>
        <taxon>Pseudomonadati</taxon>
        <taxon>Bacteroidota</taxon>
        <taxon>Bacteroidia</taxon>
        <taxon>Bacteroidales</taxon>
        <taxon>Tannerellaceae</taxon>
        <taxon>Parabacteroides</taxon>
    </lineage>
</organism>
<feature type="transmembrane region" description="Helical" evidence="1">
    <location>
        <begin position="66"/>
        <end position="89"/>
    </location>
</feature>
<gene>
    <name evidence="2" type="ORF">H8S77_19050</name>
</gene>
<keyword evidence="1" id="KW-0812">Transmembrane</keyword>
<evidence type="ECO:0000256" key="1">
    <source>
        <dbReference type="SAM" id="Phobius"/>
    </source>
</evidence>
<proteinExistence type="predicted"/>
<dbReference type="EMBL" id="JACOOI010000024">
    <property type="protein sequence ID" value="MBC5644980.1"/>
    <property type="molecule type" value="Genomic_DNA"/>
</dbReference>
<evidence type="ECO:0000313" key="2">
    <source>
        <dbReference type="EMBL" id="MBC5644980.1"/>
    </source>
</evidence>